<dbReference type="Pfam" id="PF12341">
    <property type="entry name" value="Mcl1_mid"/>
    <property type="match status" value="1"/>
</dbReference>
<dbReference type="PANTHER" id="PTHR19932:SF10">
    <property type="entry name" value="WD REPEAT AND HMG-BOX DNA-BINDING PROTEIN 1"/>
    <property type="match status" value="1"/>
</dbReference>
<dbReference type="PROSITE" id="PS00678">
    <property type="entry name" value="WD_REPEATS_1"/>
    <property type="match status" value="1"/>
</dbReference>
<dbReference type="Gene3D" id="2.130.10.10">
    <property type="entry name" value="YVTN repeat-like/Quinoprotein amine dehydrogenase"/>
    <property type="match status" value="2"/>
</dbReference>
<name>A0AAN9TS08_9HEMI</name>
<organism evidence="10 11">
    <name type="scientific">Parthenolecanium corni</name>
    <dbReference type="NCBI Taxonomy" id="536013"/>
    <lineage>
        <taxon>Eukaryota</taxon>
        <taxon>Metazoa</taxon>
        <taxon>Ecdysozoa</taxon>
        <taxon>Arthropoda</taxon>
        <taxon>Hexapoda</taxon>
        <taxon>Insecta</taxon>
        <taxon>Pterygota</taxon>
        <taxon>Neoptera</taxon>
        <taxon>Paraneoptera</taxon>
        <taxon>Hemiptera</taxon>
        <taxon>Sternorrhyncha</taxon>
        <taxon>Coccoidea</taxon>
        <taxon>Coccidae</taxon>
        <taxon>Parthenolecanium</taxon>
    </lineage>
</organism>
<keyword evidence="3" id="KW-0677">Repeat</keyword>
<evidence type="ECO:0000259" key="7">
    <source>
        <dbReference type="Pfam" id="PF12341"/>
    </source>
</evidence>
<evidence type="ECO:0000256" key="6">
    <source>
        <dbReference type="SAM" id="MobiDB-lite"/>
    </source>
</evidence>
<feature type="compositionally biased region" description="Polar residues" evidence="6">
    <location>
        <begin position="863"/>
        <end position="880"/>
    </location>
</feature>
<feature type="repeat" description="WD" evidence="5">
    <location>
        <begin position="131"/>
        <end position="172"/>
    </location>
</feature>
<dbReference type="PROSITE" id="PS50082">
    <property type="entry name" value="WD_REPEATS_2"/>
    <property type="match status" value="2"/>
</dbReference>
<comment type="caution">
    <text evidence="10">The sequence shown here is derived from an EMBL/GenBank/DDBJ whole genome shotgun (WGS) entry which is preliminary data.</text>
</comment>
<dbReference type="InterPro" id="IPR036910">
    <property type="entry name" value="HMG_box_dom_sf"/>
</dbReference>
<dbReference type="SUPFAM" id="SSF50978">
    <property type="entry name" value="WD40 repeat-like"/>
    <property type="match status" value="1"/>
</dbReference>
<evidence type="ECO:0000256" key="2">
    <source>
        <dbReference type="ARBA" id="ARBA00022574"/>
    </source>
</evidence>
<evidence type="ECO:0000256" key="3">
    <source>
        <dbReference type="ARBA" id="ARBA00022737"/>
    </source>
</evidence>
<dbReference type="GO" id="GO:0006281">
    <property type="term" value="P:DNA repair"/>
    <property type="evidence" value="ECO:0007669"/>
    <property type="project" value="TreeGrafter"/>
</dbReference>
<dbReference type="InterPro" id="IPR022100">
    <property type="entry name" value="WDHD1/CFT4_beta-prop_2nd"/>
</dbReference>
<keyword evidence="11" id="KW-1185">Reference proteome</keyword>
<dbReference type="GO" id="GO:0000278">
    <property type="term" value="P:mitotic cell cycle"/>
    <property type="evidence" value="ECO:0007669"/>
    <property type="project" value="TreeGrafter"/>
</dbReference>
<evidence type="ECO:0000313" key="10">
    <source>
        <dbReference type="EMBL" id="KAK7580636.1"/>
    </source>
</evidence>
<protein>
    <recommendedName>
        <fullName evidence="12">WD repeat-containing protein 55 homolog</fullName>
    </recommendedName>
</protein>
<dbReference type="GO" id="GO:0003682">
    <property type="term" value="F:chromatin binding"/>
    <property type="evidence" value="ECO:0007669"/>
    <property type="project" value="TreeGrafter"/>
</dbReference>
<feature type="region of interest" description="Disordered" evidence="6">
    <location>
        <begin position="932"/>
        <end position="973"/>
    </location>
</feature>
<dbReference type="EMBL" id="JBBCAQ010000034">
    <property type="protein sequence ID" value="KAK7580636.1"/>
    <property type="molecule type" value="Genomic_DNA"/>
</dbReference>
<dbReference type="InterPro" id="IPR036322">
    <property type="entry name" value="WD40_repeat_dom_sf"/>
</dbReference>
<feature type="compositionally biased region" description="Polar residues" evidence="6">
    <location>
        <begin position="795"/>
        <end position="814"/>
    </location>
</feature>
<dbReference type="Proteomes" id="UP001367676">
    <property type="component" value="Unassembled WGS sequence"/>
</dbReference>
<feature type="domain" description="WDHD1/CFT4 second beta-propeller" evidence="7">
    <location>
        <begin position="400"/>
        <end position="682"/>
    </location>
</feature>
<dbReference type="GO" id="GO:0043596">
    <property type="term" value="C:nuclear replication fork"/>
    <property type="evidence" value="ECO:0007669"/>
    <property type="project" value="TreeGrafter"/>
</dbReference>
<evidence type="ECO:0000259" key="8">
    <source>
        <dbReference type="Pfam" id="PF20946"/>
    </source>
</evidence>
<reference evidence="10 11" key="1">
    <citation type="submission" date="2024-03" db="EMBL/GenBank/DDBJ databases">
        <title>Adaptation during the transition from Ophiocordyceps entomopathogen to insect associate is accompanied by gene loss and intensified selection.</title>
        <authorList>
            <person name="Ward C.M."/>
            <person name="Onetto C.A."/>
            <person name="Borneman A.R."/>
        </authorList>
    </citation>
    <scope>NUCLEOTIDE SEQUENCE [LARGE SCALE GENOMIC DNA]</scope>
    <source>
        <strain evidence="10">AWRI1</strain>
        <tissue evidence="10">Single Adult Female</tissue>
    </source>
</reference>
<comment type="subcellular location">
    <subcellularLocation>
        <location evidence="1">Nucleus</location>
    </subcellularLocation>
</comment>
<dbReference type="InterPro" id="IPR015943">
    <property type="entry name" value="WD40/YVTN_repeat-like_dom_sf"/>
</dbReference>
<dbReference type="Gene3D" id="1.10.30.10">
    <property type="entry name" value="High mobility group box domain"/>
    <property type="match status" value="1"/>
</dbReference>
<evidence type="ECO:0008006" key="12">
    <source>
        <dbReference type="Google" id="ProtNLM"/>
    </source>
</evidence>
<feature type="region of interest" description="Disordered" evidence="6">
    <location>
        <begin position="776"/>
        <end position="890"/>
    </location>
</feature>
<dbReference type="InterPro" id="IPR048591">
    <property type="entry name" value="WDHD1/CFT4_hel"/>
</dbReference>
<feature type="domain" description="WDHD1/CFT4 helical bundle" evidence="8">
    <location>
        <begin position="693"/>
        <end position="774"/>
    </location>
</feature>
<evidence type="ECO:0000313" key="11">
    <source>
        <dbReference type="Proteomes" id="UP001367676"/>
    </source>
</evidence>
<gene>
    <name evidence="10" type="ORF">V9T40_001265</name>
</gene>
<dbReference type="InterPro" id="IPR019775">
    <property type="entry name" value="WD40_repeat_CS"/>
</dbReference>
<evidence type="ECO:0000259" key="9">
    <source>
        <dbReference type="Pfam" id="PF24817"/>
    </source>
</evidence>
<evidence type="ECO:0000256" key="1">
    <source>
        <dbReference type="ARBA" id="ARBA00004123"/>
    </source>
</evidence>
<dbReference type="AlphaFoldDB" id="A0AAN9TS08"/>
<feature type="domain" description="WDHD1 first WD40" evidence="9">
    <location>
        <begin position="9"/>
        <end position="301"/>
    </location>
</feature>
<dbReference type="GO" id="GO:0006261">
    <property type="term" value="P:DNA-templated DNA replication"/>
    <property type="evidence" value="ECO:0007669"/>
    <property type="project" value="TreeGrafter"/>
</dbReference>
<keyword evidence="4" id="KW-0539">Nucleus</keyword>
<proteinExistence type="predicted"/>
<feature type="compositionally biased region" description="Basic and acidic residues" evidence="6">
    <location>
        <begin position="782"/>
        <end position="793"/>
    </location>
</feature>
<dbReference type="InterPro" id="IPR057646">
    <property type="entry name" value="WD40_WDHD1_1st"/>
</dbReference>
<accession>A0AAN9TS08</accession>
<evidence type="ECO:0000256" key="5">
    <source>
        <dbReference type="PROSITE-ProRule" id="PRU00221"/>
    </source>
</evidence>
<sequence length="986" mass="110995">MNQTRTIPRYAHADGHTDLCYSEDGSYIITCGSEGDVRIWKGFHDDDSKAICVGEIAYCVDQKGDKLYVGSDANSVQIFTFPDAELDGVLTRFTAPATSIDVSQDGSLVAAGSANMEIHVVEIASQTVKHFVGHKAPVLHVAIDPKLDFLSSSSCDGTVRVWNISDQKVVKEWTDVTPQVNSFKLAERFCHVSWETLTGRLLAIPFDSEIRIFQRSTWNMMMTLSNHQLTKSFSLTSWSNCGKFLAASTLSGEITVWNTMVNRIVSFSKDDDELNVCSLHWNPASEKQQLAFCDVQGRLGVVDNCFPASRESKMDSVGKKNTPARAEPEADDFDFGRELEEDEDDPEAISLEKIKSNYSGIFDEDQKSQKSNMLGDDDMMSVKSCSSRGPALPLVDLQPPFQPTSSPVHLQRRFMVFNDIGYVRQTNTEDENMIDIDFHDASIHHAFRINNILNHSMAALNSEGLVLACEKTADSTSKLVCVLFKSWDSSKEWNIEMMDEEDIQALAVGNKWLAVATTFRFLRLFTLSGVQREILRLPGPVVCLNALDDLLYIVYHSSMGLPGEQNLSFAIYQIAIGCTVLVSAQPLPLTPKSTLKWIGFSDQFNPCALDSEGILSLFVSSSGLWKPICYVDAQYKGTSNHHFIVGVCEERQNIRCILCKGSYYPSTIPHPFITEIPWQIPVCEISMDKGGIEESYWRCSIARECLKQESSSLNKDFLTSALKLFSLSCKTGHEMRVLEFCDFTSNKDVTNLALKYAFKTRNEKLTERLTELQKIQQEMEMEDRSDCSDRYKMDPSSSNNVHRLTNGDDGQSQELFPENRSIGRSYGEPNQESVSLIAETKKRKSLSEQKNQILGQRKINPFRKSSQFDSSLNLPTQENASPPVPAPEVKKNTTNAFSVWYESQKENLIKESPDLEEAELLKLAAKKFRLLKKSQETDANDKTDTENDENEQTSKKKRKSVDDEASEPTTQKRKSFLKLQEYVFKK</sequence>
<keyword evidence="2 5" id="KW-0853">WD repeat</keyword>
<dbReference type="Pfam" id="PF24817">
    <property type="entry name" value="WD40_WDHD1_1st"/>
    <property type="match status" value="1"/>
</dbReference>
<dbReference type="Pfam" id="PF20946">
    <property type="entry name" value="Ctf4_C"/>
    <property type="match status" value="1"/>
</dbReference>
<feature type="repeat" description="WD" evidence="5">
    <location>
        <begin position="9"/>
        <end position="41"/>
    </location>
</feature>
<dbReference type="SMART" id="SM00320">
    <property type="entry name" value="WD40"/>
    <property type="match status" value="5"/>
</dbReference>
<dbReference type="InterPro" id="IPR001680">
    <property type="entry name" value="WD40_rpt"/>
</dbReference>
<dbReference type="PANTHER" id="PTHR19932">
    <property type="entry name" value="WD REPEAT AND HMG-BOX DNA BINDING PROTEIN"/>
    <property type="match status" value="1"/>
</dbReference>
<evidence type="ECO:0000256" key="4">
    <source>
        <dbReference type="ARBA" id="ARBA00023242"/>
    </source>
</evidence>
<feature type="compositionally biased region" description="Basic and acidic residues" evidence="6">
    <location>
        <begin position="933"/>
        <end position="945"/>
    </location>
</feature>
<dbReference type="PROSITE" id="PS50294">
    <property type="entry name" value="WD_REPEATS_REGION"/>
    <property type="match status" value="1"/>
</dbReference>
<feature type="region of interest" description="Disordered" evidence="6">
    <location>
        <begin position="311"/>
        <end position="335"/>
    </location>
</feature>